<dbReference type="InterPro" id="IPR001466">
    <property type="entry name" value="Beta-lactam-related"/>
</dbReference>
<keyword evidence="3" id="KW-0378">Hydrolase</keyword>
<dbReference type="InterPro" id="IPR029058">
    <property type="entry name" value="AB_hydrolase_fold"/>
</dbReference>
<dbReference type="Gene3D" id="2.120.10.30">
    <property type="entry name" value="TolB, C-terminal domain"/>
    <property type="match status" value="2"/>
</dbReference>
<feature type="domain" description="Peptidase S9 prolyl oligopeptidase catalytic" evidence="2">
    <location>
        <begin position="362"/>
        <end position="563"/>
    </location>
</feature>
<dbReference type="SUPFAM" id="SSF82171">
    <property type="entry name" value="DPP6 N-terminal domain-like"/>
    <property type="match status" value="1"/>
</dbReference>
<keyword evidence="3" id="KW-0031">Aminopeptidase</keyword>
<evidence type="ECO:0000259" key="2">
    <source>
        <dbReference type="Pfam" id="PF00326"/>
    </source>
</evidence>
<dbReference type="InterPro" id="IPR001375">
    <property type="entry name" value="Peptidase_S9_cat"/>
</dbReference>
<dbReference type="PANTHER" id="PTHR46825:SF9">
    <property type="entry name" value="BETA-LACTAMASE-RELATED DOMAIN-CONTAINING PROTEIN"/>
    <property type="match status" value="1"/>
</dbReference>
<evidence type="ECO:0000313" key="3">
    <source>
        <dbReference type="EMBL" id="MBE1592336.1"/>
    </source>
</evidence>
<dbReference type="Proteomes" id="UP000633509">
    <property type="component" value="Unassembled WGS sequence"/>
</dbReference>
<dbReference type="RefSeq" id="WP_192791885.1">
    <property type="nucleotide sequence ID" value="NZ_JADBEK010000001.1"/>
</dbReference>
<proteinExistence type="predicted"/>
<dbReference type="Gene3D" id="3.40.710.10">
    <property type="entry name" value="DD-peptidase/beta-lactamase superfamily"/>
    <property type="match status" value="1"/>
</dbReference>
<dbReference type="Pfam" id="PF00326">
    <property type="entry name" value="Peptidase_S9"/>
    <property type="match status" value="1"/>
</dbReference>
<dbReference type="InterPro" id="IPR011659">
    <property type="entry name" value="WD40"/>
</dbReference>
<dbReference type="Pfam" id="PF00144">
    <property type="entry name" value="Beta-lactamase"/>
    <property type="match status" value="1"/>
</dbReference>
<dbReference type="EMBL" id="JADBEK010000001">
    <property type="protein sequence ID" value="MBE1592336.1"/>
    <property type="molecule type" value="Genomic_DNA"/>
</dbReference>
<keyword evidence="4" id="KW-1185">Reference proteome</keyword>
<dbReference type="GO" id="GO:0004177">
    <property type="term" value="F:aminopeptidase activity"/>
    <property type="evidence" value="ECO:0007669"/>
    <property type="project" value="UniProtKB-KW"/>
</dbReference>
<reference evidence="3 4" key="1">
    <citation type="submission" date="2020-10" db="EMBL/GenBank/DDBJ databases">
        <title>Sequencing the genomes of 1000 actinobacteria strains.</title>
        <authorList>
            <person name="Klenk H.-P."/>
        </authorList>
    </citation>
    <scope>NUCLEOTIDE SEQUENCE [LARGE SCALE GENOMIC DNA]</scope>
    <source>
        <strain evidence="3 4">DSM 43173</strain>
    </source>
</reference>
<protein>
    <submittedName>
        <fullName evidence="3">Dipeptidyl aminopeptidase/acylaminoacyl peptidase</fullName>
    </submittedName>
</protein>
<dbReference type="Pfam" id="PF07676">
    <property type="entry name" value="PD40"/>
    <property type="match status" value="1"/>
</dbReference>
<evidence type="ECO:0000313" key="4">
    <source>
        <dbReference type="Proteomes" id="UP000633509"/>
    </source>
</evidence>
<evidence type="ECO:0000259" key="1">
    <source>
        <dbReference type="Pfam" id="PF00144"/>
    </source>
</evidence>
<dbReference type="SUPFAM" id="SSF53474">
    <property type="entry name" value="alpha/beta-Hydrolases"/>
    <property type="match status" value="1"/>
</dbReference>
<dbReference type="SUPFAM" id="SSF56601">
    <property type="entry name" value="beta-lactamase/transpeptidase-like"/>
    <property type="match status" value="1"/>
</dbReference>
<dbReference type="Gene3D" id="3.40.50.1820">
    <property type="entry name" value="alpha/beta hydrolase"/>
    <property type="match status" value="1"/>
</dbReference>
<dbReference type="InterPro" id="IPR012338">
    <property type="entry name" value="Beta-lactam/transpept-like"/>
</dbReference>
<dbReference type="PANTHER" id="PTHR46825">
    <property type="entry name" value="D-ALANYL-D-ALANINE-CARBOXYPEPTIDASE/ENDOPEPTIDASE AMPH"/>
    <property type="match status" value="1"/>
</dbReference>
<gene>
    <name evidence="3" type="ORF">H4W80_010594</name>
</gene>
<accession>A0ABR9MHB6</accession>
<dbReference type="InterPro" id="IPR011042">
    <property type="entry name" value="6-blade_b-propeller_TolB-like"/>
</dbReference>
<organism evidence="3 4">
    <name type="scientific">Nonomuraea angiospora</name>
    <dbReference type="NCBI Taxonomy" id="46172"/>
    <lineage>
        <taxon>Bacteria</taxon>
        <taxon>Bacillati</taxon>
        <taxon>Actinomycetota</taxon>
        <taxon>Actinomycetes</taxon>
        <taxon>Streptosporangiales</taxon>
        <taxon>Streptosporangiaceae</taxon>
        <taxon>Nonomuraea</taxon>
    </lineage>
</organism>
<dbReference type="InterPro" id="IPR050491">
    <property type="entry name" value="AmpC-like"/>
</dbReference>
<keyword evidence="3" id="KW-0645">Protease</keyword>
<sequence length="1031" mass="110526">MFLRDVDGFPQLHLLPHMGEPTRLTELPLGAGAAAVSRDGRRVAFSAPVNRAPGDAAAPIVIDTLDQKADGIGWIGSVRRHIFVMDLGSRQIRQVTDGDYDADGPAWSPDGDRLAFTASMAHRADVELERRAYAVEVDDPLAPVQVLGQATGVTGPVMWARDGASLLAVGSPAMVAGHARLLRLYGDGRPDTDITAGLDRNVLPGATGYPGGHPAQSHDGSEIVFCLRDRGWTHLYGVGPDGGEGRPIVAEPHQVVSALSVAAEAPRAAIVLTTPESFAEVAIVDLATGEAEVLTSLMEESLPGVQLCRPEPREFTISDGVVVHGWLMAAPDTTGTAPLLLDIHGGPHNAWAGVADEIHLYQQLLAARGWRVLTLNPRGSDGYGEEFYRAVDGGWGRADLADFIEPIDQLIAEGIADPERLAVAGYSYGGVATCALTAHTDRFAAAVAGGLICDFASIAGQRLLPEGFFASATAGAAPTDVVRLIESSPIARVEQVKTPTLVLHGENDNTCPIGQAQQWFSALRIQGVPTRLVVYPGGSHLFIADGEVDHRVDYHARVVEWVELHTRAAARPAALSPAPRGEHYWRRRLDLLRERHGVVGAQLGIVQLDRSGTVFDRITVSSGVLNVSTREPVIDDAVFQIGSITKVWTTMLVMQLVDEGLLDLDAPVREILPDFRLADDESPSVTVRALLNHTSGIDGDVFTDTGRGDDCVARYVEHLAAVSHIHPLGERFSYCNAGFVVAGRIVEVLRDMTWDEALLHYLIKPMGLRHTITLSEDAPRFATATGHVGFGDESAPVPQWSITRSMGPAGLIVASVGDLLTFAEMSLRGGVTREGVRLLSAGSARLMTIEHVDLRQSVATVQGWGLGWFLEDWRGTFVYGHDGGTIGQRSYLRLIPGTNYAVALLTSGGQPDGLFYELFADVTSSIDGSLPPVRVRADMTRPPEPLEGAWECAGYRAEVAPDADGLTLTLWERKGHLRDGTAAEPESVALHASNIPGVYAYTPAELAGEKQFRPVAGGVYNGSRFLRQECS</sequence>
<comment type="caution">
    <text evidence="3">The sequence shown here is derived from an EMBL/GenBank/DDBJ whole genome shotgun (WGS) entry which is preliminary data.</text>
</comment>
<feature type="domain" description="Beta-lactamase-related" evidence="1">
    <location>
        <begin position="592"/>
        <end position="912"/>
    </location>
</feature>
<name>A0ABR9MHB6_9ACTN</name>